<keyword evidence="7 9" id="KW-0472">Membrane</keyword>
<dbReference type="GO" id="GO:0009306">
    <property type="term" value="P:protein secretion"/>
    <property type="evidence" value="ECO:0007669"/>
    <property type="project" value="InterPro"/>
</dbReference>
<dbReference type="NCBIfam" id="NF041012">
    <property type="entry name" value="T4P_ComGB"/>
    <property type="match status" value="1"/>
</dbReference>
<dbReference type="PRINTS" id="PR00812">
    <property type="entry name" value="BCTERIALGSPF"/>
</dbReference>
<keyword evidence="5 8" id="KW-0812">Transmembrane</keyword>
<comment type="caution">
    <text evidence="11">The sequence shown here is derived from an EMBL/GenBank/DDBJ whole genome shotgun (WGS) entry which is preliminary data.</text>
</comment>
<dbReference type="InterPro" id="IPR042094">
    <property type="entry name" value="T2SS_GspF_sf"/>
</dbReference>
<name>A0A2T4UAS5_9BACI</name>
<keyword evidence="3 8" id="KW-0813">Transport</keyword>
<evidence type="ECO:0000259" key="10">
    <source>
        <dbReference type="Pfam" id="PF00482"/>
    </source>
</evidence>
<keyword evidence="6 9" id="KW-1133">Transmembrane helix</keyword>
<evidence type="ECO:0000256" key="3">
    <source>
        <dbReference type="ARBA" id="ARBA00022448"/>
    </source>
</evidence>
<reference evidence="11 12" key="1">
    <citation type="submission" date="2018-03" db="EMBL/GenBank/DDBJ databases">
        <title>Alkalicoccus saliphilus sp. nov., isolated from a mineral pool.</title>
        <authorList>
            <person name="Zhao B."/>
        </authorList>
    </citation>
    <scope>NUCLEOTIDE SEQUENCE [LARGE SCALE GENOMIC DNA]</scope>
    <source>
        <strain evidence="11 12">6AG</strain>
    </source>
</reference>
<sequence length="351" mass="40534">MEAFRKRSLLVKKLFKNDYERGKLLVDISVLLKEGYNISEAIELYAAFLMEDKREWLLRVYKEMEKGDTFADQLFEAGFTKEIINFIRMLETYGSFQKALSQSGYLLLKRHELKKQMQSVLHYPLALSVGVVILGMVLMEGILPQFQQFFEAMDHELPAVTKSMLFFIDWFRLPLFLSVLICGIMIVLWIRRKPAAEQVDFMMKIPLVHKYVRQLISYYFTAQLAPMLQGGLSLQQALYTMKEESMLAFFRMEAGNFIEKLEAGDSFTEVLHSSPYFISQIAAVWSFGESRGAAAQELDSFSAYLFQQMYDHTNKAIRLVQPLVFCLIGAIVIVLFVSMMMPVFSIIDSFA</sequence>
<dbReference type="PANTHER" id="PTHR30012">
    <property type="entry name" value="GENERAL SECRETION PATHWAY PROTEIN"/>
    <property type="match status" value="1"/>
</dbReference>
<accession>A0A2T4UAS5</accession>
<feature type="transmembrane region" description="Helical" evidence="9">
    <location>
        <begin position="120"/>
        <end position="139"/>
    </location>
</feature>
<dbReference type="InterPro" id="IPR001992">
    <property type="entry name" value="T2SS_GspF/T4SS_PilC_CS"/>
</dbReference>
<feature type="domain" description="Type II secretion system protein GspF" evidence="10">
    <location>
        <begin position="28"/>
        <end position="144"/>
    </location>
</feature>
<dbReference type="EMBL" id="PZJJ01000001">
    <property type="protein sequence ID" value="PTL40489.1"/>
    <property type="molecule type" value="Genomic_DNA"/>
</dbReference>
<evidence type="ECO:0000313" key="11">
    <source>
        <dbReference type="EMBL" id="PTL40489.1"/>
    </source>
</evidence>
<dbReference type="InterPro" id="IPR003004">
    <property type="entry name" value="GspF/PilC"/>
</dbReference>
<keyword evidence="4" id="KW-1003">Cell membrane</keyword>
<dbReference type="Pfam" id="PF00482">
    <property type="entry name" value="T2SSF"/>
    <property type="match status" value="2"/>
</dbReference>
<evidence type="ECO:0000256" key="9">
    <source>
        <dbReference type="SAM" id="Phobius"/>
    </source>
</evidence>
<organism evidence="11 12">
    <name type="scientific">Alkalicoccus saliphilus</name>
    <dbReference type="NCBI Taxonomy" id="200989"/>
    <lineage>
        <taxon>Bacteria</taxon>
        <taxon>Bacillati</taxon>
        <taxon>Bacillota</taxon>
        <taxon>Bacilli</taxon>
        <taxon>Bacillales</taxon>
        <taxon>Bacillaceae</taxon>
        <taxon>Alkalicoccus</taxon>
    </lineage>
</organism>
<gene>
    <name evidence="11" type="ORF">C6Y45_00855</name>
</gene>
<evidence type="ECO:0000256" key="8">
    <source>
        <dbReference type="RuleBase" id="RU003923"/>
    </source>
</evidence>
<evidence type="ECO:0000256" key="6">
    <source>
        <dbReference type="ARBA" id="ARBA00022989"/>
    </source>
</evidence>
<protein>
    <recommendedName>
        <fullName evidence="10">Type II secretion system protein GspF domain-containing protein</fullName>
    </recommendedName>
</protein>
<dbReference type="Gene3D" id="1.20.81.30">
    <property type="entry name" value="Type II secretion system (T2SS), domain F"/>
    <property type="match status" value="2"/>
</dbReference>
<feature type="domain" description="Type II secretion system protein GspF" evidence="10">
    <location>
        <begin position="220"/>
        <end position="342"/>
    </location>
</feature>
<evidence type="ECO:0000313" key="12">
    <source>
        <dbReference type="Proteomes" id="UP000240509"/>
    </source>
</evidence>
<dbReference type="GO" id="GO:0005886">
    <property type="term" value="C:plasma membrane"/>
    <property type="evidence" value="ECO:0007669"/>
    <property type="project" value="UniProtKB-SubCell"/>
</dbReference>
<dbReference type="Proteomes" id="UP000240509">
    <property type="component" value="Unassembled WGS sequence"/>
</dbReference>
<evidence type="ECO:0000256" key="7">
    <source>
        <dbReference type="ARBA" id="ARBA00023136"/>
    </source>
</evidence>
<feature type="transmembrane region" description="Helical" evidence="9">
    <location>
        <begin position="170"/>
        <end position="190"/>
    </location>
</feature>
<comment type="subcellular location">
    <subcellularLocation>
        <location evidence="1 8">Cell membrane</location>
        <topology evidence="1 8">Multi-pass membrane protein</topology>
    </subcellularLocation>
</comment>
<evidence type="ECO:0000256" key="2">
    <source>
        <dbReference type="ARBA" id="ARBA00005745"/>
    </source>
</evidence>
<evidence type="ECO:0000256" key="1">
    <source>
        <dbReference type="ARBA" id="ARBA00004651"/>
    </source>
</evidence>
<dbReference type="InterPro" id="IPR018076">
    <property type="entry name" value="T2SS_GspF_dom"/>
</dbReference>
<keyword evidence="12" id="KW-1185">Reference proteome</keyword>
<evidence type="ECO:0000256" key="5">
    <source>
        <dbReference type="ARBA" id="ARBA00022692"/>
    </source>
</evidence>
<dbReference type="InterPro" id="IPR047692">
    <property type="entry name" value="T4P_ComGB"/>
</dbReference>
<proteinExistence type="inferred from homology"/>
<dbReference type="PROSITE" id="PS00874">
    <property type="entry name" value="T2SP_F"/>
    <property type="match status" value="1"/>
</dbReference>
<comment type="similarity">
    <text evidence="2 8">Belongs to the GSP F family.</text>
</comment>
<evidence type="ECO:0000256" key="4">
    <source>
        <dbReference type="ARBA" id="ARBA00022475"/>
    </source>
</evidence>
<dbReference type="PANTHER" id="PTHR30012:SF0">
    <property type="entry name" value="TYPE II SECRETION SYSTEM PROTEIN F-RELATED"/>
    <property type="match status" value="1"/>
</dbReference>
<feature type="transmembrane region" description="Helical" evidence="9">
    <location>
        <begin position="323"/>
        <end position="347"/>
    </location>
</feature>
<dbReference type="AlphaFoldDB" id="A0A2T4UAS5"/>